<feature type="repeat" description="TPR" evidence="2">
    <location>
        <begin position="2"/>
        <end position="35"/>
    </location>
</feature>
<dbReference type="InterPro" id="IPR051966">
    <property type="entry name" value="RPAP3"/>
</dbReference>
<dbReference type="eggNOG" id="KOG1124">
    <property type="taxonomic scope" value="Eukaryota"/>
</dbReference>
<dbReference type="Proteomes" id="UP000002729">
    <property type="component" value="Unassembled WGS sequence"/>
</dbReference>
<dbReference type="InterPro" id="IPR019734">
    <property type="entry name" value="TPR_rpt"/>
</dbReference>
<proteinExistence type="predicted"/>
<dbReference type="InParanoid" id="F0Y3N7"/>
<keyword evidence="4" id="KW-1185">Reference proteome</keyword>
<accession>F0Y3N7</accession>
<name>F0Y3N7_AURAN</name>
<dbReference type="PANTHER" id="PTHR46423">
    <property type="entry name" value="RNA POLYMERASE II-ASSOCIATED PROTEIN 3"/>
    <property type="match status" value="1"/>
</dbReference>
<feature type="non-terminal residue" evidence="3">
    <location>
        <position position="137"/>
    </location>
</feature>
<dbReference type="AlphaFoldDB" id="F0Y3N7"/>
<organism evidence="4">
    <name type="scientific">Aureococcus anophagefferens</name>
    <name type="common">Harmful bloom alga</name>
    <dbReference type="NCBI Taxonomy" id="44056"/>
    <lineage>
        <taxon>Eukaryota</taxon>
        <taxon>Sar</taxon>
        <taxon>Stramenopiles</taxon>
        <taxon>Ochrophyta</taxon>
        <taxon>Pelagophyceae</taxon>
        <taxon>Pelagomonadales</taxon>
        <taxon>Pelagomonadaceae</taxon>
        <taxon>Aureococcus</taxon>
    </lineage>
</organism>
<keyword evidence="1 2" id="KW-0802">TPR repeat</keyword>
<dbReference type="KEGG" id="aaf:AURANDRAFT_15090"/>
<evidence type="ECO:0000256" key="1">
    <source>
        <dbReference type="ARBA" id="ARBA00022803"/>
    </source>
</evidence>
<dbReference type="OMA" id="CHSKHDD"/>
<gene>
    <name evidence="3" type="ORF">AURANDRAFT_15090</name>
</gene>
<evidence type="ECO:0000256" key="2">
    <source>
        <dbReference type="PROSITE-ProRule" id="PRU00339"/>
    </source>
</evidence>
<dbReference type="InterPro" id="IPR011990">
    <property type="entry name" value="TPR-like_helical_dom_sf"/>
</dbReference>
<dbReference type="GO" id="GO:0101031">
    <property type="term" value="C:protein folding chaperone complex"/>
    <property type="evidence" value="ECO:0007669"/>
    <property type="project" value="TreeGrafter"/>
</dbReference>
<dbReference type="PANTHER" id="PTHR46423:SF1">
    <property type="entry name" value="RNA POLYMERASE II-ASSOCIATED PROTEIN 3"/>
    <property type="match status" value="1"/>
</dbReference>
<evidence type="ECO:0000313" key="4">
    <source>
        <dbReference type="Proteomes" id="UP000002729"/>
    </source>
</evidence>
<dbReference type="GeneID" id="20218467"/>
<reference evidence="3 4" key="1">
    <citation type="journal article" date="2011" name="Proc. Natl. Acad. Sci. U.S.A.">
        <title>Niche of harmful alga Aureococcus anophagefferens revealed through ecogenomics.</title>
        <authorList>
            <person name="Gobler C.J."/>
            <person name="Berry D.L."/>
            <person name="Dyhrman S.T."/>
            <person name="Wilhelm S.W."/>
            <person name="Salamov A."/>
            <person name="Lobanov A.V."/>
            <person name="Zhang Y."/>
            <person name="Collier J.L."/>
            <person name="Wurch L.L."/>
            <person name="Kustka A.B."/>
            <person name="Dill B.D."/>
            <person name="Shah M."/>
            <person name="VerBerkmoes N.C."/>
            <person name="Kuo A."/>
            <person name="Terry A."/>
            <person name="Pangilinan J."/>
            <person name="Lindquist E.A."/>
            <person name="Lucas S."/>
            <person name="Paulsen I.T."/>
            <person name="Hattenrath-Lehmann T.K."/>
            <person name="Talmage S.C."/>
            <person name="Walker E.A."/>
            <person name="Koch F."/>
            <person name="Burson A.M."/>
            <person name="Marcoval M.A."/>
            <person name="Tang Y.Z."/>
            <person name="Lecleir G.R."/>
            <person name="Coyne K.J."/>
            <person name="Berg G.M."/>
            <person name="Bertrand E.M."/>
            <person name="Saito M.A."/>
            <person name="Gladyshev V.N."/>
            <person name="Grigoriev I.V."/>
        </authorList>
    </citation>
    <scope>NUCLEOTIDE SEQUENCE [LARGE SCALE GENOMIC DNA]</scope>
    <source>
        <strain evidence="4">CCMP 1984</strain>
    </source>
</reference>
<dbReference type="RefSeq" id="XP_009035325.1">
    <property type="nucleotide sequence ID" value="XM_009037077.1"/>
</dbReference>
<dbReference type="SUPFAM" id="SSF48452">
    <property type="entry name" value="TPR-like"/>
    <property type="match status" value="1"/>
</dbReference>
<sequence>DAQALKATGNAHFAKGEDQKAIDAYTAALEKTDDAPLRVAILSNRAACHLRLEAFAACVADCDGALALDGSKAKAYYRRARARDGLGELADAFRDLKACVRLEPANREAVALARSVKERLSATLKQEGAHESPAVQL</sequence>
<evidence type="ECO:0000313" key="3">
    <source>
        <dbReference type="EMBL" id="EGB10540.1"/>
    </source>
</evidence>
<feature type="non-terminal residue" evidence="3">
    <location>
        <position position="1"/>
    </location>
</feature>
<dbReference type="PROSITE" id="PS50005">
    <property type="entry name" value="TPR"/>
    <property type="match status" value="1"/>
</dbReference>
<dbReference type="OrthoDB" id="199930at2759"/>
<dbReference type="Gene3D" id="1.25.40.10">
    <property type="entry name" value="Tetratricopeptide repeat domain"/>
    <property type="match status" value="1"/>
</dbReference>
<dbReference type="SMART" id="SM00028">
    <property type="entry name" value="TPR"/>
    <property type="match status" value="3"/>
</dbReference>
<dbReference type="EMBL" id="GL833124">
    <property type="protein sequence ID" value="EGB10540.1"/>
    <property type="molecule type" value="Genomic_DNA"/>
</dbReference>
<protein>
    <submittedName>
        <fullName evidence="3">Uncharacterized protein</fullName>
    </submittedName>
</protein>